<evidence type="ECO:0000313" key="2">
    <source>
        <dbReference type="EMBL" id="HIH08669.1"/>
    </source>
</evidence>
<feature type="domain" description="HTH bat-type" evidence="1">
    <location>
        <begin position="161"/>
        <end position="212"/>
    </location>
</feature>
<evidence type="ECO:0000313" key="3">
    <source>
        <dbReference type="Proteomes" id="UP000577419"/>
    </source>
</evidence>
<name>A0A7J4IWL1_9ARCH</name>
<sequence>MKELTVGVFHHGCWGSASAKAFPEVLATVIGPITVWKKENGIARVFSAWNIKAPDKKTLDDYFSFVKNHPTMKKYRVFSRTNTTAFAASLFESNGSSYDAVINSNSLYVGPVVQENAYEKHQVLTKNPNSIKKLLNELEILGEVKVLKIAKPTEEENPFNLTEKQFLALRVARQNGYYSWPRKATLEELAASSGFTRRAFQENLRKAEAKVLPKLLNKEVGA</sequence>
<dbReference type="Pfam" id="PF04967">
    <property type="entry name" value="HTH_10"/>
    <property type="match status" value="1"/>
</dbReference>
<protein>
    <recommendedName>
        <fullName evidence="1">HTH bat-type domain-containing protein</fullName>
    </recommendedName>
</protein>
<organism evidence="2 3">
    <name type="scientific">Candidatus Iainarchaeum sp</name>
    <dbReference type="NCBI Taxonomy" id="3101447"/>
    <lineage>
        <taxon>Archaea</taxon>
        <taxon>Candidatus Iainarchaeota</taxon>
        <taxon>Candidatus Iainarchaeia</taxon>
        <taxon>Candidatus Iainarchaeales</taxon>
        <taxon>Candidatus Iainarchaeaceae</taxon>
        <taxon>Candidatus Iainarchaeum</taxon>
    </lineage>
</organism>
<evidence type="ECO:0000259" key="1">
    <source>
        <dbReference type="Pfam" id="PF04967"/>
    </source>
</evidence>
<dbReference type="PANTHER" id="PTHR34236">
    <property type="entry name" value="DIMETHYL SULFOXIDE REDUCTASE TRANSCRIPTIONAL ACTIVATOR"/>
    <property type="match status" value="1"/>
</dbReference>
<dbReference type="PANTHER" id="PTHR34236:SF1">
    <property type="entry name" value="DIMETHYL SULFOXIDE REDUCTASE TRANSCRIPTIONAL ACTIVATOR"/>
    <property type="match status" value="1"/>
</dbReference>
<dbReference type="InterPro" id="IPR007050">
    <property type="entry name" value="HTH_bacterioopsin"/>
</dbReference>
<dbReference type="AlphaFoldDB" id="A0A7J4IWL1"/>
<dbReference type="Proteomes" id="UP000577419">
    <property type="component" value="Unassembled WGS sequence"/>
</dbReference>
<gene>
    <name evidence="2" type="ORF">HA237_04845</name>
</gene>
<accession>A0A7J4IWL1</accession>
<dbReference type="EMBL" id="DUFG01000022">
    <property type="protein sequence ID" value="HIH08669.1"/>
    <property type="molecule type" value="Genomic_DNA"/>
</dbReference>
<reference evidence="3" key="1">
    <citation type="journal article" date="2020" name="bioRxiv">
        <title>A rank-normalized archaeal taxonomy based on genome phylogeny resolves widespread incomplete and uneven classifications.</title>
        <authorList>
            <person name="Rinke C."/>
            <person name="Chuvochina M."/>
            <person name="Mussig A.J."/>
            <person name="Chaumeil P.-A."/>
            <person name="Waite D.W."/>
            <person name="Whitman W.B."/>
            <person name="Parks D.H."/>
            <person name="Hugenholtz P."/>
        </authorList>
    </citation>
    <scope>NUCLEOTIDE SEQUENCE [LARGE SCALE GENOMIC DNA]</scope>
</reference>
<comment type="caution">
    <text evidence="2">The sequence shown here is derived from an EMBL/GenBank/DDBJ whole genome shotgun (WGS) entry which is preliminary data.</text>
</comment>
<proteinExistence type="predicted"/>